<keyword evidence="3" id="KW-1185">Reference proteome</keyword>
<dbReference type="AlphaFoldDB" id="A0A4Z2G6Q1"/>
<organism evidence="2 3">
    <name type="scientific">Liparis tanakae</name>
    <name type="common">Tanaka's snailfish</name>
    <dbReference type="NCBI Taxonomy" id="230148"/>
    <lineage>
        <taxon>Eukaryota</taxon>
        <taxon>Metazoa</taxon>
        <taxon>Chordata</taxon>
        <taxon>Craniata</taxon>
        <taxon>Vertebrata</taxon>
        <taxon>Euteleostomi</taxon>
        <taxon>Actinopterygii</taxon>
        <taxon>Neopterygii</taxon>
        <taxon>Teleostei</taxon>
        <taxon>Neoteleostei</taxon>
        <taxon>Acanthomorphata</taxon>
        <taxon>Eupercaria</taxon>
        <taxon>Perciformes</taxon>
        <taxon>Cottioidei</taxon>
        <taxon>Cottales</taxon>
        <taxon>Liparidae</taxon>
        <taxon>Liparis</taxon>
    </lineage>
</organism>
<evidence type="ECO:0000313" key="3">
    <source>
        <dbReference type="Proteomes" id="UP000314294"/>
    </source>
</evidence>
<sequence length="189" mass="20883">MKKSLGFPAKVGALLLVKGCFRSSLKVCVTLLTNASSSRKLRAPSVWSSCRMSFAVKLLCTDTVKPRSHGVGVGLRRRAAVRLQEAEEVCSTDGLEELNEEQVVLQQTFLFQPQEQLFRIRDLRFLLTTSRHKKQRDATSEDSSSSSMRDSFSRSIADPRDTPPGTGSSAPCHQRGGDIGDKQRVQKGK</sequence>
<evidence type="ECO:0000313" key="2">
    <source>
        <dbReference type="EMBL" id="TNN48222.1"/>
    </source>
</evidence>
<accession>A0A4Z2G6Q1</accession>
<feature type="compositionally biased region" description="Low complexity" evidence="1">
    <location>
        <begin position="141"/>
        <end position="155"/>
    </location>
</feature>
<feature type="compositionally biased region" description="Basic and acidic residues" evidence="1">
    <location>
        <begin position="175"/>
        <end position="189"/>
    </location>
</feature>
<protein>
    <submittedName>
        <fullName evidence="2">Uncharacterized protein</fullName>
    </submittedName>
</protein>
<dbReference type="EMBL" id="SRLO01000706">
    <property type="protein sequence ID" value="TNN48222.1"/>
    <property type="molecule type" value="Genomic_DNA"/>
</dbReference>
<evidence type="ECO:0000256" key="1">
    <source>
        <dbReference type="SAM" id="MobiDB-lite"/>
    </source>
</evidence>
<reference evidence="2 3" key="1">
    <citation type="submission" date="2019-03" db="EMBL/GenBank/DDBJ databases">
        <title>First draft genome of Liparis tanakae, snailfish: a comprehensive survey of snailfish specific genes.</title>
        <authorList>
            <person name="Kim W."/>
            <person name="Song I."/>
            <person name="Jeong J.-H."/>
            <person name="Kim D."/>
            <person name="Kim S."/>
            <person name="Ryu S."/>
            <person name="Song J.Y."/>
            <person name="Lee S.K."/>
        </authorList>
    </citation>
    <scope>NUCLEOTIDE SEQUENCE [LARGE SCALE GENOMIC DNA]</scope>
    <source>
        <tissue evidence="2">Muscle</tissue>
    </source>
</reference>
<feature type="region of interest" description="Disordered" evidence="1">
    <location>
        <begin position="131"/>
        <end position="189"/>
    </location>
</feature>
<proteinExistence type="predicted"/>
<gene>
    <name evidence="2" type="ORF">EYF80_041581</name>
</gene>
<name>A0A4Z2G6Q1_9TELE</name>
<dbReference type="Proteomes" id="UP000314294">
    <property type="component" value="Unassembled WGS sequence"/>
</dbReference>
<comment type="caution">
    <text evidence="2">The sequence shown here is derived from an EMBL/GenBank/DDBJ whole genome shotgun (WGS) entry which is preliminary data.</text>
</comment>